<protein>
    <submittedName>
        <fullName evidence="1">Coenzyme F390 synthetase</fullName>
    </submittedName>
</protein>
<accession>A0A0G1PI15</accession>
<organism evidence="1 2">
    <name type="scientific">Candidatus Collierbacteria bacterium GW2011_GWA2_46_26</name>
    <dbReference type="NCBI Taxonomy" id="1618381"/>
    <lineage>
        <taxon>Bacteria</taxon>
        <taxon>Candidatus Collieribacteriota</taxon>
    </lineage>
</organism>
<dbReference type="AlphaFoldDB" id="A0A0G1PI15"/>
<dbReference type="InterPro" id="IPR042099">
    <property type="entry name" value="ANL_N_sf"/>
</dbReference>
<gene>
    <name evidence="1" type="ORF">UX47_C0012G0009</name>
</gene>
<name>A0A0G1PI15_9BACT</name>
<reference evidence="1 2" key="1">
    <citation type="journal article" date="2015" name="Nature">
        <title>rRNA introns, odd ribosomes, and small enigmatic genomes across a large radiation of phyla.</title>
        <authorList>
            <person name="Brown C.T."/>
            <person name="Hug L.A."/>
            <person name="Thomas B.C."/>
            <person name="Sharon I."/>
            <person name="Castelle C.J."/>
            <person name="Singh A."/>
            <person name="Wilkins M.J."/>
            <person name="Williams K.H."/>
            <person name="Banfield J.F."/>
        </authorList>
    </citation>
    <scope>NUCLEOTIDE SEQUENCE [LARGE SCALE GENOMIC DNA]</scope>
</reference>
<proteinExistence type="predicted"/>
<dbReference type="Proteomes" id="UP000034794">
    <property type="component" value="Unassembled WGS sequence"/>
</dbReference>
<dbReference type="Gene3D" id="3.40.50.12780">
    <property type="entry name" value="N-terminal domain of ligase-like"/>
    <property type="match status" value="1"/>
</dbReference>
<dbReference type="EMBL" id="LCMI01000012">
    <property type="protein sequence ID" value="KKU32406.1"/>
    <property type="molecule type" value="Genomic_DNA"/>
</dbReference>
<evidence type="ECO:0000313" key="2">
    <source>
        <dbReference type="Proteomes" id="UP000034794"/>
    </source>
</evidence>
<evidence type="ECO:0000313" key="1">
    <source>
        <dbReference type="EMBL" id="KKU32406.1"/>
    </source>
</evidence>
<comment type="caution">
    <text evidence="1">The sequence shown here is derived from an EMBL/GenBank/DDBJ whole genome shotgun (WGS) entry which is preliminary data.</text>
</comment>
<sequence length="112" mass="13533">MILHREISILHEHSPPWLLRLWGSSDHLVEWTRRLAFGGNGYRYWEAKCREMEHWPLERIREFQLKGVKRMIRHCYDNVPYYGKLFRKIGLLPSDIHSLGSRAYCEVLKEKP</sequence>